<evidence type="ECO:0000313" key="1">
    <source>
        <dbReference type="EMBL" id="MDP2489471.1"/>
    </source>
</evidence>
<dbReference type="EMBL" id="JAUYVK010000006">
    <property type="protein sequence ID" value="MDP2489471.1"/>
    <property type="molecule type" value="Genomic_DNA"/>
</dbReference>
<dbReference type="RefSeq" id="WP_102492466.1">
    <property type="nucleotide sequence ID" value="NZ_JAUYVK010000006.1"/>
</dbReference>
<gene>
    <name evidence="1" type="ORF">Q8W38_09010</name>
</gene>
<evidence type="ECO:0000313" key="2">
    <source>
        <dbReference type="Proteomes" id="UP001177883"/>
    </source>
</evidence>
<reference evidence="1" key="1">
    <citation type="submission" date="2023-07" db="EMBL/GenBank/DDBJ databases">
        <title>Genome content predicts the carbon catabolic preferences of heterotrophic bacteria.</title>
        <authorList>
            <person name="Gralka M."/>
        </authorList>
    </citation>
    <scope>NUCLEOTIDE SEQUENCE</scope>
    <source>
        <strain evidence="1">6E03</strain>
    </source>
</reference>
<protein>
    <submittedName>
        <fullName evidence="1">Uncharacterized protein</fullName>
    </submittedName>
</protein>
<name>A0ABD5A8B6_VIBSP</name>
<dbReference type="PROSITE" id="PS51257">
    <property type="entry name" value="PROKAR_LIPOPROTEIN"/>
    <property type="match status" value="1"/>
</dbReference>
<dbReference type="AlphaFoldDB" id="A0ABD5A8B6"/>
<dbReference type="Proteomes" id="UP001177883">
    <property type="component" value="Unassembled WGS sequence"/>
</dbReference>
<proteinExistence type="predicted"/>
<accession>A0ABD5A8B6</accession>
<comment type="caution">
    <text evidence="1">The sequence shown here is derived from an EMBL/GenBank/DDBJ whole genome shotgun (WGS) entry which is preliminary data.</text>
</comment>
<organism evidence="1 2">
    <name type="scientific">Vibrio splendidus</name>
    <dbReference type="NCBI Taxonomy" id="29497"/>
    <lineage>
        <taxon>Bacteria</taxon>
        <taxon>Pseudomonadati</taxon>
        <taxon>Pseudomonadota</taxon>
        <taxon>Gammaproteobacteria</taxon>
        <taxon>Vibrionales</taxon>
        <taxon>Vibrionaceae</taxon>
        <taxon>Vibrio</taxon>
    </lineage>
</organism>
<sequence>MKLKHCALIALTATTLIGCKDDSSDDKPSAAPKESALEILTALNNNHFSNIRINHDYNYPIDLEDPNLTTTDHDGDRHFCYVTDEIDESEGISRVRLCALDPADPPTRGVLSRYKADGDDLIQIFFNDPDGVDKPIPNAVFEAIAHIEDVVGRKMFKDVDTISKTMPKSEVNIEHWSFPTNYDNRYVELENTHNARGGIIISTGTEFDKGEGFYCGTWAAKPGGNSGFHTINGNNEFASDAGFSWIHLPDENDKCTAPKLLIVHELAHALGWVEFGNAFTPPEGITEDRQHFHGFGWDGVWSDHADDLLYTHYNLPVGTKTEDLEAAINALPPRTK</sequence>